<evidence type="ECO:0000313" key="4">
    <source>
        <dbReference type="EMBL" id="VAV93434.1"/>
    </source>
</evidence>
<dbReference type="AlphaFoldDB" id="A0A3B0RJ04"/>
<dbReference type="Gene3D" id="3.40.718.10">
    <property type="entry name" value="Isopropylmalate Dehydrogenase"/>
    <property type="match status" value="1"/>
</dbReference>
<dbReference type="SUPFAM" id="SSF53659">
    <property type="entry name" value="Isocitrate/Isopropylmalate dehydrogenase-like"/>
    <property type="match status" value="1"/>
</dbReference>
<sequence>MGDPAGIAPEITALAWQYLHDKGQPFFLIAEPDIYRGVLAQMNLPDVQQINEPADCQSIFAQGLPVLPIALAKPAIPGQPITENGPAIVQSIKLAVEFCKTGQASAIVTNPIAKSVLYQSGFTHPGHTEFLGALATDFTQWSAPKGPVMMLCGGGLRVALVSVHCSLAEVPAQITTNRVSSVIKVVQQALQQDFGITKPRIALCGLNPHAGEDGAMGLEERDILNPLAQNLRAQGINITDALPADTLFRDELRSQYDGVIAMYHDQGLIPVKTLDFHRGTNVTLGLPFVRVSPDHGTGFDIAGTGQARPDSLIAALQLAGQIAQTRNQQP</sequence>
<keyword evidence="2 4" id="KW-0560">Oxidoreductase</keyword>
<dbReference type="Pfam" id="PF04166">
    <property type="entry name" value="PdxA"/>
    <property type="match status" value="1"/>
</dbReference>
<evidence type="ECO:0000256" key="3">
    <source>
        <dbReference type="ARBA" id="ARBA00023027"/>
    </source>
</evidence>
<gene>
    <name evidence="4" type="ORF">MNBD_ALPHA06-572</name>
</gene>
<reference evidence="4" key="1">
    <citation type="submission" date="2018-06" db="EMBL/GenBank/DDBJ databases">
        <authorList>
            <person name="Zhirakovskaya E."/>
        </authorList>
    </citation>
    <scope>NUCLEOTIDE SEQUENCE</scope>
</reference>
<dbReference type="PANTHER" id="PTHR30004">
    <property type="entry name" value="4-HYDROXYTHREONINE-4-PHOSPHATE DEHYDROGENASE"/>
    <property type="match status" value="1"/>
</dbReference>
<evidence type="ECO:0000256" key="2">
    <source>
        <dbReference type="ARBA" id="ARBA00023002"/>
    </source>
</evidence>
<dbReference type="GO" id="GO:0051287">
    <property type="term" value="F:NAD binding"/>
    <property type="evidence" value="ECO:0007669"/>
    <property type="project" value="InterPro"/>
</dbReference>
<dbReference type="EMBL" id="UOEE01000166">
    <property type="protein sequence ID" value="VAV93434.1"/>
    <property type="molecule type" value="Genomic_DNA"/>
</dbReference>
<evidence type="ECO:0000256" key="1">
    <source>
        <dbReference type="ARBA" id="ARBA00022723"/>
    </source>
</evidence>
<keyword evidence="1" id="KW-0479">Metal-binding</keyword>
<accession>A0A3B0RJ04</accession>
<dbReference type="NCBIfam" id="TIGR00557">
    <property type="entry name" value="pdxA"/>
    <property type="match status" value="1"/>
</dbReference>
<dbReference type="GO" id="GO:0050570">
    <property type="term" value="F:4-hydroxythreonine-4-phosphate dehydrogenase activity"/>
    <property type="evidence" value="ECO:0007669"/>
    <property type="project" value="UniProtKB-EC"/>
</dbReference>
<name>A0A3B0RJ04_9ZZZZ</name>
<dbReference type="InterPro" id="IPR005255">
    <property type="entry name" value="PdxA_fam"/>
</dbReference>
<organism evidence="4">
    <name type="scientific">hydrothermal vent metagenome</name>
    <dbReference type="NCBI Taxonomy" id="652676"/>
    <lineage>
        <taxon>unclassified sequences</taxon>
        <taxon>metagenomes</taxon>
        <taxon>ecological metagenomes</taxon>
    </lineage>
</organism>
<keyword evidence="3" id="KW-0520">NAD</keyword>
<dbReference type="GO" id="GO:0046872">
    <property type="term" value="F:metal ion binding"/>
    <property type="evidence" value="ECO:0007669"/>
    <property type="project" value="UniProtKB-KW"/>
</dbReference>
<dbReference type="NCBIfam" id="NF003699">
    <property type="entry name" value="PRK05312.1"/>
    <property type="match status" value="1"/>
</dbReference>
<dbReference type="PANTHER" id="PTHR30004:SF6">
    <property type="entry name" value="D-THREONATE 4-PHOSPHATE DEHYDROGENASE"/>
    <property type="match status" value="1"/>
</dbReference>
<proteinExistence type="predicted"/>
<protein>
    <submittedName>
        <fullName evidence="4">4-hydroxythreonine-4-phosphate dehydrogenase</fullName>
        <ecNumber evidence="4">1.1.1.262</ecNumber>
    </submittedName>
</protein>
<dbReference type="EC" id="1.1.1.262" evidence="4"/>